<feature type="compositionally biased region" description="Basic residues" evidence="1">
    <location>
        <begin position="7"/>
        <end position="19"/>
    </location>
</feature>
<evidence type="ECO:0000313" key="3">
    <source>
        <dbReference type="Proteomes" id="UP001500390"/>
    </source>
</evidence>
<name>A0ABP8JX58_9MICO</name>
<protein>
    <submittedName>
        <fullName evidence="2">Uncharacterized protein</fullName>
    </submittedName>
</protein>
<organism evidence="2 3">
    <name type="scientific">Ornithinibacter aureus</name>
    <dbReference type="NCBI Taxonomy" id="622664"/>
    <lineage>
        <taxon>Bacteria</taxon>
        <taxon>Bacillati</taxon>
        <taxon>Actinomycetota</taxon>
        <taxon>Actinomycetes</taxon>
        <taxon>Micrococcales</taxon>
        <taxon>Intrasporangiaceae</taxon>
        <taxon>Ornithinibacter</taxon>
    </lineage>
</organism>
<feature type="compositionally biased region" description="Polar residues" evidence="1">
    <location>
        <begin position="42"/>
        <end position="52"/>
    </location>
</feature>
<evidence type="ECO:0000256" key="1">
    <source>
        <dbReference type="SAM" id="MobiDB-lite"/>
    </source>
</evidence>
<dbReference type="EMBL" id="BAABFX010000028">
    <property type="protein sequence ID" value="GAA4397395.1"/>
    <property type="molecule type" value="Genomic_DNA"/>
</dbReference>
<comment type="caution">
    <text evidence="2">The sequence shown here is derived from an EMBL/GenBank/DDBJ whole genome shotgun (WGS) entry which is preliminary data.</text>
</comment>
<gene>
    <name evidence="2" type="ORF">GCM10023153_21250</name>
</gene>
<evidence type="ECO:0000313" key="2">
    <source>
        <dbReference type="EMBL" id="GAA4397395.1"/>
    </source>
</evidence>
<accession>A0ABP8JX58</accession>
<feature type="region of interest" description="Disordered" evidence="1">
    <location>
        <begin position="1"/>
        <end position="58"/>
    </location>
</feature>
<dbReference type="Proteomes" id="UP001500390">
    <property type="component" value="Unassembled WGS sequence"/>
</dbReference>
<keyword evidence="3" id="KW-1185">Reference proteome</keyword>
<proteinExistence type="predicted"/>
<sequence>MLAGRIERRRRDRRQHHRDYRQVIGNDAPYLKPQDALKPLTDTDNVGLSYSDSMLRPG</sequence>
<reference evidence="3" key="1">
    <citation type="journal article" date="2019" name="Int. J. Syst. Evol. Microbiol.">
        <title>The Global Catalogue of Microorganisms (GCM) 10K type strain sequencing project: providing services to taxonomists for standard genome sequencing and annotation.</title>
        <authorList>
            <consortium name="The Broad Institute Genomics Platform"/>
            <consortium name="The Broad Institute Genome Sequencing Center for Infectious Disease"/>
            <person name="Wu L."/>
            <person name="Ma J."/>
        </authorList>
    </citation>
    <scope>NUCLEOTIDE SEQUENCE [LARGE SCALE GENOMIC DNA]</scope>
    <source>
        <strain evidence="3">JCM 17738</strain>
    </source>
</reference>